<protein>
    <submittedName>
        <fullName evidence="2">Fimbrillin family protein</fullName>
    </submittedName>
</protein>
<evidence type="ECO:0000313" key="3">
    <source>
        <dbReference type="Proteomes" id="UP000886851"/>
    </source>
</evidence>
<feature type="signal peptide" evidence="1">
    <location>
        <begin position="1"/>
        <end position="25"/>
    </location>
</feature>
<proteinExistence type="predicted"/>
<reference evidence="2" key="1">
    <citation type="journal article" date="2021" name="PeerJ">
        <title>Extensive microbial diversity within the chicken gut microbiome revealed by metagenomics and culture.</title>
        <authorList>
            <person name="Gilroy R."/>
            <person name="Ravi A."/>
            <person name="Getino M."/>
            <person name="Pursley I."/>
            <person name="Horton D.L."/>
            <person name="Alikhan N.F."/>
            <person name="Baker D."/>
            <person name="Gharbi K."/>
            <person name="Hall N."/>
            <person name="Watson M."/>
            <person name="Adriaenssens E.M."/>
            <person name="Foster-Nyarko E."/>
            <person name="Jarju S."/>
            <person name="Secka A."/>
            <person name="Antonio M."/>
            <person name="Oren A."/>
            <person name="Chaudhuri R.R."/>
            <person name="La Ragione R."/>
            <person name="Hildebrand F."/>
            <person name="Pallen M.J."/>
        </authorList>
    </citation>
    <scope>NUCLEOTIDE SEQUENCE</scope>
    <source>
        <strain evidence="2">Gambia2-208</strain>
    </source>
</reference>
<dbReference type="PROSITE" id="PS51257">
    <property type="entry name" value="PROKAR_LIPOPROTEIN"/>
    <property type="match status" value="1"/>
</dbReference>
<dbReference type="InterPro" id="IPR042278">
    <property type="entry name" value="Mfa-like_1_N"/>
</dbReference>
<dbReference type="Proteomes" id="UP000886851">
    <property type="component" value="Unassembled WGS sequence"/>
</dbReference>
<keyword evidence="1" id="KW-0732">Signal</keyword>
<evidence type="ECO:0000256" key="1">
    <source>
        <dbReference type="SAM" id="SignalP"/>
    </source>
</evidence>
<sequence>MEKMKNNLFIMAGAMIAALSLGACSNEDDTHGVDLSKPISLSFQPAAVVTKATVGVDNASFEAGDEIGVYVSSSALASAEYCNVKFTSAGGSWTATDMFWPSGKDTYDITAYYPFAGTENTAAATLAVSVPDNQSGDGYSNADYLWTKKATVQPTNANIPLTLDHKMSLLKLNMAEGNGISLAEVAAMTPAILGEVPAKGTWDLATGSITPDTEGEKHSSIRPYMDYDSGTGTLTYYALVMPGTTYAQNQRFLTLTGTDGTVFYYELNIEGGITAGAGTYVDLNLTVNRTGISLSSFTVGDWKPSDVSGSGTVTME</sequence>
<dbReference type="AlphaFoldDB" id="A0A9D1ZN17"/>
<name>A0A9D1ZN17_9BACE</name>
<dbReference type="CDD" id="cd13121">
    <property type="entry name" value="BF2867_like_C"/>
    <property type="match status" value="1"/>
</dbReference>
<dbReference type="InterPro" id="IPR025049">
    <property type="entry name" value="Mfa-like_1"/>
</dbReference>
<organism evidence="2 3">
    <name type="scientific">Candidatus Bacteroides pullicola</name>
    <dbReference type="NCBI Taxonomy" id="2838475"/>
    <lineage>
        <taxon>Bacteria</taxon>
        <taxon>Pseudomonadati</taxon>
        <taxon>Bacteroidota</taxon>
        <taxon>Bacteroidia</taxon>
        <taxon>Bacteroidales</taxon>
        <taxon>Bacteroidaceae</taxon>
        <taxon>Bacteroides</taxon>
    </lineage>
</organism>
<dbReference type="Gene3D" id="2.60.40.2620">
    <property type="entry name" value="Fimbrillin-like"/>
    <property type="match status" value="1"/>
</dbReference>
<feature type="chain" id="PRO_5039657817" evidence="1">
    <location>
        <begin position="26"/>
        <end position="316"/>
    </location>
</feature>
<accession>A0A9D1ZN17</accession>
<comment type="caution">
    <text evidence="2">The sequence shown here is derived from an EMBL/GenBank/DDBJ whole genome shotgun (WGS) entry which is preliminary data.</text>
</comment>
<dbReference type="CDD" id="cd13120">
    <property type="entry name" value="BF2867_like_N"/>
    <property type="match status" value="1"/>
</dbReference>
<reference evidence="2" key="2">
    <citation type="submission" date="2021-04" db="EMBL/GenBank/DDBJ databases">
        <authorList>
            <person name="Gilroy R."/>
        </authorList>
    </citation>
    <scope>NUCLEOTIDE SEQUENCE</scope>
    <source>
        <strain evidence="2">Gambia2-208</strain>
    </source>
</reference>
<dbReference type="Gene3D" id="2.60.40.2630">
    <property type="match status" value="1"/>
</dbReference>
<gene>
    <name evidence="2" type="ORF">H9824_10495</name>
</gene>
<evidence type="ECO:0000313" key="2">
    <source>
        <dbReference type="EMBL" id="HIY89117.1"/>
    </source>
</evidence>
<dbReference type="EMBL" id="DXCV01000069">
    <property type="protein sequence ID" value="HIY89117.1"/>
    <property type="molecule type" value="Genomic_DNA"/>
</dbReference>
<dbReference type="Pfam" id="PF13149">
    <property type="entry name" value="Mfa_like_1"/>
    <property type="match status" value="1"/>
</dbReference>